<dbReference type="GO" id="GO:0009897">
    <property type="term" value="C:external side of plasma membrane"/>
    <property type="evidence" value="ECO:0007669"/>
    <property type="project" value="TreeGrafter"/>
</dbReference>
<dbReference type="GO" id="GO:0071222">
    <property type="term" value="P:cellular response to lipopolysaccharide"/>
    <property type="evidence" value="ECO:0007669"/>
    <property type="project" value="TreeGrafter"/>
</dbReference>
<keyword evidence="7" id="KW-1015">Disulfide bond</keyword>
<dbReference type="InterPro" id="IPR051713">
    <property type="entry name" value="T-cell_Activation_Regulation"/>
</dbReference>
<dbReference type="GO" id="GO:0006955">
    <property type="term" value="P:immune response"/>
    <property type="evidence" value="ECO:0007669"/>
    <property type="project" value="TreeGrafter"/>
</dbReference>
<accession>A0A556TLJ1</accession>
<dbReference type="InterPro" id="IPR007110">
    <property type="entry name" value="Ig-like_dom"/>
</dbReference>
<name>A0A556TLJ1_BAGYA</name>
<dbReference type="EMBL" id="VCAZ01000005">
    <property type="protein sequence ID" value="TSK20051.1"/>
    <property type="molecule type" value="Genomic_DNA"/>
</dbReference>
<keyword evidence="3 11" id="KW-0812">Transmembrane</keyword>
<feature type="domain" description="Ig-like" evidence="12">
    <location>
        <begin position="309"/>
        <end position="423"/>
    </location>
</feature>
<dbReference type="OrthoDB" id="8950938at2759"/>
<dbReference type="GO" id="GO:0042130">
    <property type="term" value="P:negative regulation of T cell proliferation"/>
    <property type="evidence" value="ECO:0007669"/>
    <property type="project" value="TreeGrafter"/>
</dbReference>
<comment type="caution">
    <text evidence="13">The sequence shown here is derived from an EMBL/GenBank/DDBJ whole genome shotgun (WGS) entry which is preliminary data.</text>
</comment>
<dbReference type="GO" id="GO:0042102">
    <property type="term" value="P:positive regulation of T cell proliferation"/>
    <property type="evidence" value="ECO:0007669"/>
    <property type="project" value="TreeGrafter"/>
</dbReference>
<dbReference type="InterPro" id="IPR013106">
    <property type="entry name" value="Ig_V-set"/>
</dbReference>
<keyword evidence="5 11" id="KW-1133">Transmembrane helix</keyword>
<dbReference type="InterPro" id="IPR013783">
    <property type="entry name" value="Ig-like_fold"/>
</dbReference>
<keyword evidence="10" id="KW-0393">Immunoglobulin domain</keyword>
<dbReference type="Proteomes" id="UP000319801">
    <property type="component" value="Unassembled WGS sequence"/>
</dbReference>
<keyword evidence="4" id="KW-0732">Signal</keyword>
<gene>
    <name evidence="13" type="ORF">Baya_1599</name>
</gene>
<dbReference type="SMART" id="SM00409">
    <property type="entry name" value="IG"/>
    <property type="match status" value="2"/>
</dbReference>
<dbReference type="Pfam" id="PF07686">
    <property type="entry name" value="V-set"/>
    <property type="match status" value="2"/>
</dbReference>
<keyword evidence="9" id="KW-0325">Glycoprotein</keyword>
<dbReference type="PROSITE" id="PS50835">
    <property type="entry name" value="IG_LIKE"/>
    <property type="match status" value="2"/>
</dbReference>
<keyword evidence="8" id="KW-0675">Receptor</keyword>
<evidence type="ECO:0000256" key="10">
    <source>
        <dbReference type="ARBA" id="ARBA00023319"/>
    </source>
</evidence>
<dbReference type="AlphaFoldDB" id="A0A556TLJ1"/>
<keyword evidence="14" id="KW-1185">Reference proteome</keyword>
<dbReference type="GO" id="GO:0007166">
    <property type="term" value="P:cell surface receptor signaling pathway"/>
    <property type="evidence" value="ECO:0007669"/>
    <property type="project" value="TreeGrafter"/>
</dbReference>
<evidence type="ECO:0000256" key="9">
    <source>
        <dbReference type="ARBA" id="ARBA00023180"/>
    </source>
</evidence>
<proteinExistence type="predicted"/>
<dbReference type="PANTHER" id="PTHR25466">
    <property type="entry name" value="T-LYMPHOCYTE ACTIVATION ANTIGEN"/>
    <property type="match status" value="1"/>
</dbReference>
<protein>
    <recommendedName>
        <fullName evidence="12">Ig-like domain-containing protein</fullName>
    </recommendedName>
</protein>
<evidence type="ECO:0000256" key="8">
    <source>
        <dbReference type="ARBA" id="ARBA00023170"/>
    </source>
</evidence>
<feature type="domain" description="Ig-like" evidence="12">
    <location>
        <begin position="113"/>
        <end position="240"/>
    </location>
</feature>
<dbReference type="Gene3D" id="2.60.40.10">
    <property type="entry name" value="Immunoglobulins"/>
    <property type="match status" value="2"/>
</dbReference>
<evidence type="ECO:0000313" key="13">
    <source>
        <dbReference type="EMBL" id="TSK20051.1"/>
    </source>
</evidence>
<evidence type="ECO:0000256" key="3">
    <source>
        <dbReference type="ARBA" id="ARBA00022692"/>
    </source>
</evidence>
<evidence type="ECO:0000256" key="1">
    <source>
        <dbReference type="ARBA" id="ARBA00004251"/>
    </source>
</evidence>
<evidence type="ECO:0000256" key="5">
    <source>
        <dbReference type="ARBA" id="ARBA00022989"/>
    </source>
</evidence>
<evidence type="ECO:0000259" key="12">
    <source>
        <dbReference type="PROSITE" id="PS50835"/>
    </source>
</evidence>
<dbReference type="PANTHER" id="PTHR25466:SF9">
    <property type="entry name" value="FIBRONECTIN TYPE-III DOMAIN-CONTAINING PROTEIN"/>
    <property type="match status" value="1"/>
</dbReference>
<evidence type="ECO:0000256" key="11">
    <source>
        <dbReference type="SAM" id="Phobius"/>
    </source>
</evidence>
<dbReference type="GO" id="GO:0031295">
    <property type="term" value="P:T cell costimulation"/>
    <property type="evidence" value="ECO:0007669"/>
    <property type="project" value="TreeGrafter"/>
</dbReference>
<evidence type="ECO:0000256" key="4">
    <source>
        <dbReference type="ARBA" id="ARBA00022729"/>
    </source>
</evidence>
<organism evidence="13 14">
    <name type="scientific">Bagarius yarrelli</name>
    <name type="common">Goonch</name>
    <name type="synonym">Bagrus yarrelli</name>
    <dbReference type="NCBI Taxonomy" id="175774"/>
    <lineage>
        <taxon>Eukaryota</taxon>
        <taxon>Metazoa</taxon>
        <taxon>Chordata</taxon>
        <taxon>Craniata</taxon>
        <taxon>Vertebrata</taxon>
        <taxon>Euteleostomi</taxon>
        <taxon>Actinopterygii</taxon>
        <taxon>Neopterygii</taxon>
        <taxon>Teleostei</taxon>
        <taxon>Ostariophysi</taxon>
        <taxon>Siluriformes</taxon>
        <taxon>Sisoridae</taxon>
        <taxon>Sisorinae</taxon>
        <taxon>Bagarius</taxon>
    </lineage>
</organism>
<evidence type="ECO:0000313" key="14">
    <source>
        <dbReference type="Proteomes" id="UP000319801"/>
    </source>
</evidence>
<evidence type="ECO:0000256" key="6">
    <source>
        <dbReference type="ARBA" id="ARBA00023136"/>
    </source>
</evidence>
<reference evidence="13 14" key="1">
    <citation type="journal article" date="2019" name="Genome Biol. Evol.">
        <title>Whole-Genome Sequencing of the Giant Devil Catfish, Bagarius yarrelli.</title>
        <authorList>
            <person name="Jiang W."/>
            <person name="Lv Y."/>
            <person name="Cheng L."/>
            <person name="Yang K."/>
            <person name="Chao B."/>
            <person name="Wang X."/>
            <person name="Li Y."/>
            <person name="Pan X."/>
            <person name="You X."/>
            <person name="Zhang Y."/>
            <person name="Yang J."/>
            <person name="Li J."/>
            <person name="Zhang X."/>
            <person name="Liu S."/>
            <person name="Sun C."/>
            <person name="Yang J."/>
            <person name="Shi Q."/>
        </authorList>
    </citation>
    <scope>NUCLEOTIDE SEQUENCE [LARGE SCALE GENOMIC DNA]</scope>
    <source>
        <strain evidence="13">JWS20170419001</strain>
        <tissue evidence="13">Muscle</tissue>
    </source>
</reference>
<evidence type="ECO:0000256" key="2">
    <source>
        <dbReference type="ARBA" id="ARBA00022475"/>
    </source>
</evidence>
<sequence>MERPVGLVLLGAGRRRVPSNADIECYLLNHKESLFYERMPEGKTSSAGGQALETTTELHGWDRQTGFTCSVNSCTKKVSDKVGEKCFLVAASGFYRCVTALDSGFLHPFKPSPNTVTSYIIITASQDMTNESEKSSLVQLTEGEFVLLNCSFAPEIDSTDFTVYWIKTTETSSDCLYSYEFSYHHIIQFNQQRNVQEELLYRISNQTEGRNTHNIRISNLTGSDTGQYLCALHGNSKQETKGTWRIINHVTVDVYSKEHEILKNRTDDKESERAGINTDFIPLYATIPILLALTIAAVVFIWKKVQTTPVTNESEKSSLVQLTEGEFVLLNCSFAPEIDSTDFTVYWIKTTETSSDCLYSYEFSHHHMIQFNQQRNVQEELLYRISNQTEGRNTHNIRISNLTGSDTGQYLCALHGNREQETKGTWRIINNVTVDVYSKEHEILKNRTDDKESERAGINTESNMVKKLILNSSITTS</sequence>
<evidence type="ECO:0000256" key="7">
    <source>
        <dbReference type="ARBA" id="ARBA00023157"/>
    </source>
</evidence>
<dbReference type="InterPro" id="IPR003599">
    <property type="entry name" value="Ig_sub"/>
</dbReference>
<dbReference type="InterPro" id="IPR036179">
    <property type="entry name" value="Ig-like_dom_sf"/>
</dbReference>
<dbReference type="SUPFAM" id="SSF48726">
    <property type="entry name" value="Immunoglobulin"/>
    <property type="match status" value="2"/>
</dbReference>
<feature type="transmembrane region" description="Helical" evidence="11">
    <location>
        <begin position="281"/>
        <end position="302"/>
    </location>
</feature>
<keyword evidence="6 11" id="KW-0472">Membrane</keyword>
<comment type="subcellular location">
    <subcellularLocation>
        <location evidence="1">Cell membrane</location>
        <topology evidence="1">Single-pass type I membrane protein</topology>
    </subcellularLocation>
</comment>
<keyword evidence="2" id="KW-1003">Cell membrane</keyword>